<dbReference type="EMBL" id="UFZQ01000001">
    <property type="protein sequence ID" value="STE89104.1"/>
    <property type="molecule type" value="Genomic_DNA"/>
</dbReference>
<organism evidence="2 3">
    <name type="scientific">Escherichia coli</name>
    <dbReference type="NCBI Taxonomy" id="562"/>
    <lineage>
        <taxon>Bacteria</taxon>
        <taxon>Pseudomonadati</taxon>
        <taxon>Pseudomonadota</taxon>
        <taxon>Gammaproteobacteria</taxon>
        <taxon>Enterobacterales</taxon>
        <taxon>Enterobacteriaceae</taxon>
        <taxon>Escherichia</taxon>
    </lineage>
</organism>
<keyword evidence="1" id="KW-0812">Transmembrane</keyword>
<name>A0A376L2M5_ECOLX</name>
<evidence type="ECO:0000313" key="2">
    <source>
        <dbReference type="EMBL" id="STE89104.1"/>
    </source>
</evidence>
<keyword evidence="1" id="KW-0472">Membrane</keyword>
<gene>
    <name evidence="2" type="ORF">NCTC10418_06826</name>
</gene>
<sequence length="47" mass="5330">MKSGISVILLVINFIAMMGLWFIVWFATDLFTLLLLNVLQGKQMNKG</sequence>
<keyword evidence="1" id="KW-1133">Transmembrane helix</keyword>
<evidence type="ECO:0000256" key="1">
    <source>
        <dbReference type="SAM" id="Phobius"/>
    </source>
</evidence>
<protein>
    <submittedName>
        <fullName evidence="2">Uncharacterized protein</fullName>
    </submittedName>
</protein>
<feature type="transmembrane region" description="Helical" evidence="1">
    <location>
        <begin position="7"/>
        <end position="27"/>
    </location>
</feature>
<accession>A0A376L2M5</accession>
<proteinExistence type="predicted"/>
<reference evidence="2 3" key="1">
    <citation type="submission" date="2018-06" db="EMBL/GenBank/DDBJ databases">
        <authorList>
            <consortium name="Pathogen Informatics"/>
            <person name="Doyle S."/>
        </authorList>
    </citation>
    <scope>NUCLEOTIDE SEQUENCE [LARGE SCALE GENOMIC DNA]</scope>
    <source>
        <strain evidence="2 3">NCTC10418</strain>
    </source>
</reference>
<evidence type="ECO:0000313" key="3">
    <source>
        <dbReference type="Proteomes" id="UP000255460"/>
    </source>
</evidence>
<dbReference type="AlphaFoldDB" id="A0A376L2M5"/>
<dbReference type="Proteomes" id="UP000255460">
    <property type="component" value="Unassembled WGS sequence"/>
</dbReference>